<dbReference type="EMBL" id="MGGR01000017">
    <property type="protein sequence ID" value="OGM33458.1"/>
    <property type="molecule type" value="Genomic_DNA"/>
</dbReference>
<organism evidence="2 3">
    <name type="scientific">Candidatus Woesebacteria bacterium RIFCSPHIGHO2_02_FULL_39_13</name>
    <dbReference type="NCBI Taxonomy" id="1802505"/>
    <lineage>
        <taxon>Bacteria</taxon>
        <taxon>Candidatus Woeseibacteriota</taxon>
    </lineage>
</organism>
<dbReference type="Proteomes" id="UP000177169">
    <property type="component" value="Unassembled WGS sequence"/>
</dbReference>
<reference evidence="2 3" key="1">
    <citation type="journal article" date="2016" name="Nat. Commun.">
        <title>Thousands of microbial genomes shed light on interconnected biogeochemical processes in an aquifer system.</title>
        <authorList>
            <person name="Anantharaman K."/>
            <person name="Brown C.T."/>
            <person name="Hug L.A."/>
            <person name="Sharon I."/>
            <person name="Castelle C.J."/>
            <person name="Probst A.J."/>
            <person name="Thomas B.C."/>
            <person name="Singh A."/>
            <person name="Wilkins M.J."/>
            <person name="Karaoz U."/>
            <person name="Brodie E.L."/>
            <person name="Williams K.H."/>
            <person name="Hubbard S.S."/>
            <person name="Banfield J.F."/>
        </authorList>
    </citation>
    <scope>NUCLEOTIDE SEQUENCE [LARGE SCALE GENOMIC DNA]</scope>
</reference>
<dbReference type="AlphaFoldDB" id="A0A1F7Z3E1"/>
<dbReference type="Gene3D" id="3.40.50.150">
    <property type="entry name" value="Vaccinia Virus protein VP39"/>
    <property type="match status" value="1"/>
</dbReference>
<dbReference type="GO" id="GO:0008757">
    <property type="term" value="F:S-adenosylmethionine-dependent methyltransferase activity"/>
    <property type="evidence" value="ECO:0007669"/>
    <property type="project" value="InterPro"/>
</dbReference>
<dbReference type="PANTHER" id="PTHR43861">
    <property type="entry name" value="TRANS-ACONITATE 2-METHYLTRANSFERASE-RELATED"/>
    <property type="match status" value="1"/>
</dbReference>
<dbReference type="Pfam" id="PF08241">
    <property type="entry name" value="Methyltransf_11"/>
    <property type="match status" value="1"/>
</dbReference>
<dbReference type="InterPro" id="IPR013216">
    <property type="entry name" value="Methyltransf_11"/>
</dbReference>
<name>A0A1F7Z3E1_9BACT</name>
<dbReference type="STRING" id="1802505.A3D01_01895"/>
<dbReference type="SUPFAM" id="SSF53335">
    <property type="entry name" value="S-adenosyl-L-methionine-dependent methyltransferases"/>
    <property type="match status" value="1"/>
</dbReference>
<comment type="caution">
    <text evidence="2">The sequence shown here is derived from an EMBL/GenBank/DDBJ whole genome shotgun (WGS) entry which is preliminary data.</text>
</comment>
<evidence type="ECO:0000259" key="1">
    <source>
        <dbReference type="Pfam" id="PF08241"/>
    </source>
</evidence>
<sequence>MSDYDRFAQKYSEAMGDEGDFHHRVSIDPQVYSIIGNPMGKYIYDIGCGNGYMARKLANEGAKVFASDLSEKLINIAKEKSKGLDIQYRAHDATDFSLYQNNFLDLVVMNMVIHYVKDLDELFAGISRVLKKDGVFVFSTSHFFRPDYPYSEWVEGKINGKKQLFIKVTGYLKPTLTKVISWWDSKTELKIYNRPLGILVNKMSKHGLFTFRVEEPESVGFAKDFPQKLRESHHIPTFIIIGATKK</sequence>
<evidence type="ECO:0000313" key="2">
    <source>
        <dbReference type="EMBL" id="OGM33458.1"/>
    </source>
</evidence>
<dbReference type="CDD" id="cd02440">
    <property type="entry name" value="AdoMet_MTases"/>
    <property type="match status" value="1"/>
</dbReference>
<evidence type="ECO:0000313" key="3">
    <source>
        <dbReference type="Proteomes" id="UP000177169"/>
    </source>
</evidence>
<gene>
    <name evidence="2" type="ORF">A3D01_01895</name>
</gene>
<dbReference type="PANTHER" id="PTHR43861:SF6">
    <property type="entry name" value="METHYLTRANSFERASE TYPE 11"/>
    <property type="match status" value="1"/>
</dbReference>
<feature type="domain" description="Methyltransferase type 11" evidence="1">
    <location>
        <begin position="45"/>
        <end position="138"/>
    </location>
</feature>
<protein>
    <recommendedName>
        <fullName evidence="1">Methyltransferase type 11 domain-containing protein</fullName>
    </recommendedName>
</protein>
<proteinExistence type="predicted"/>
<dbReference type="InterPro" id="IPR029063">
    <property type="entry name" value="SAM-dependent_MTases_sf"/>
</dbReference>
<accession>A0A1F7Z3E1</accession>